<accession>A0ACC1U5H8</accession>
<gene>
    <name evidence="1" type="ORF">F5876DRAFT_37604</name>
</gene>
<proteinExistence type="predicted"/>
<organism evidence="1 2">
    <name type="scientific">Lentinula aff. lateritia</name>
    <dbReference type="NCBI Taxonomy" id="2804960"/>
    <lineage>
        <taxon>Eukaryota</taxon>
        <taxon>Fungi</taxon>
        <taxon>Dikarya</taxon>
        <taxon>Basidiomycota</taxon>
        <taxon>Agaricomycotina</taxon>
        <taxon>Agaricomycetes</taxon>
        <taxon>Agaricomycetidae</taxon>
        <taxon>Agaricales</taxon>
        <taxon>Marasmiineae</taxon>
        <taxon>Omphalotaceae</taxon>
        <taxon>Lentinula</taxon>
    </lineage>
</organism>
<evidence type="ECO:0000313" key="1">
    <source>
        <dbReference type="EMBL" id="KAJ3812336.1"/>
    </source>
</evidence>
<name>A0ACC1U5H8_9AGAR</name>
<comment type="caution">
    <text evidence="1">The sequence shown here is derived from an EMBL/GenBank/DDBJ whole genome shotgun (WGS) entry which is preliminary data.</text>
</comment>
<dbReference type="Proteomes" id="UP001163835">
    <property type="component" value="Unassembled WGS sequence"/>
</dbReference>
<protein>
    <submittedName>
        <fullName evidence="1">Phosphatidic acid phosphatase type 2/haloperoxidase</fullName>
    </submittedName>
</protein>
<keyword evidence="2" id="KW-1185">Reference proteome</keyword>
<dbReference type="EMBL" id="MU795026">
    <property type="protein sequence ID" value="KAJ3812336.1"/>
    <property type="molecule type" value="Genomic_DNA"/>
</dbReference>
<evidence type="ECO:0000313" key="2">
    <source>
        <dbReference type="Proteomes" id="UP001163835"/>
    </source>
</evidence>
<sequence length="350" mass="38953">MPYALLGNKPSNSSYNRQLLLSYAPDWFRSSAIFYLLNKVDGFQRLFSLTDISFIIKLSYAVHERVPVLALYLISVVAPFSIQCIINFITVRLWWDFHNSMYPGFWFSLVLGLVLTGSITQFTKITVGRPRPDIIDRCQPITGSVDPISSLSSAAICTQTDSYIMRDGFRSFPSGHSSMSFAGLGFLAFYLAGKLHLFDRKGHVGKAWISLTPFAGAALVAISRTMDYRHHWQDVVVGSLLGTVMAYFSYRQYFPSLAADMCHLPYAPRITRETEHGLPVHFSRHASTASRYSALGGNSQSPPGHYTDDPSSSASILELEGRSADGTLLRPDNDSSPDLWDQGEEIAPRV</sequence>
<reference evidence="1" key="1">
    <citation type="submission" date="2022-09" db="EMBL/GenBank/DDBJ databases">
        <title>A Global Phylogenomic Analysis of the Shiitake Genus Lentinula.</title>
        <authorList>
            <consortium name="DOE Joint Genome Institute"/>
            <person name="Sierra-Patev S."/>
            <person name="Min B."/>
            <person name="Naranjo-Ortiz M."/>
            <person name="Looney B."/>
            <person name="Konkel Z."/>
            <person name="Slot J.C."/>
            <person name="Sakamoto Y."/>
            <person name="Steenwyk J.L."/>
            <person name="Rokas A."/>
            <person name="Carro J."/>
            <person name="Camarero S."/>
            <person name="Ferreira P."/>
            <person name="Molpeceres G."/>
            <person name="Ruiz-Duenas F.J."/>
            <person name="Serrano A."/>
            <person name="Henrissat B."/>
            <person name="Drula E."/>
            <person name="Hughes K.W."/>
            <person name="Mata J.L."/>
            <person name="Ishikawa N.K."/>
            <person name="Vargas-Isla R."/>
            <person name="Ushijima S."/>
            <person name="Smith C.A."/>
            <person name="Ahrendt S."/>
            <person name="Andreopoulos W."/>
            <person name="He G."/>
            <person name="Labutti K."/>
            <person name="Lipzen A."/>
            <person name="Ng V."/>
            <person name="Riley R."/>
            <person name="Sandor L."/>
            <person name="Barry K."/>
            <person name="Martinez A.T."/>
            <person name="Xiao Y."/>
            <person name="Gibbons J.G."/>
            <person name="Terashima K."/>
            <person name="Grigoriev I.V."/>
            <person name="Hibbett D.S."/>
        </authorList>
    </citation>
    <scope>NUCLEOTIDE SEQUENCE</scope>
    <source>
        <strain evidence="1">TMI1499</strain>
    </source>
</reference>